<proteinExistence type="predicted"/>
<dbReference type="Proteomes" id="UP000078503">
    <property type="component" value="Unassembled WGS sequence"/>
</dbReference>
<evidence type="ECO:0000313" key="2">
    <source>
        <dbReference type="EMBL" id="OAN17800.1"/>
    </source>
</evidence>
<dbReference type="STRING" id="858640.A3K86_02455"/>
<keyword evidence="3" id="KW-1185">Reference proteome</keyword>
<feature type="transmembrane region" description="Helical" evidence="1">
    <location>
        <begin position="23"/>
        <end position="43"/>
    </location>
</feature>
<comment type="caution">
    <text evidence="2">The sequence shown here is derived from an EMBL/GenBank/DDBJ whole genome shotgun (WGS) entry which is preliminary data.</text>
</comment>
<organism evidence="2 3">
    <name type="scientific">Photobacterium jeanii</name>
    <dbReference type="NCBI Taxonomy" id="858640"/>
    <lineage>
        <taxon>Bacteria</taxon>
        <taxon>Pseudomonadati</taxon>
        <taxon>Pseudomonadota</taxon>
        <taxon>Gammaproteobacteria</taxon>
        <taxon>Vibrionales</taxon>
        <taxon>Vibrionaceae</taxon>
        <taxon>Photobacterium</taxon>
    </lineage>
</organism>
<protein>
    <recommendedName>
        <fullName evidence="4">DUF805 domain-containing protein</fullName>
    </recommendedName>
</protein>
<dbReference type="GO" id="GO:0005886">
    <property type="term" value="C:plasma membrane"/>
    <property type="evidence" value="ECO:0007669"/>
    <property type="project" value="TreeGrafter"/>
</dbReference>
<accession>A0A178KKP7</accession>
<evidence type="ECO:0008006" key="4">
    <source>
        <dbReference type="Google" id="ProtNLM"/>
    </source>
</evidence>
<dbReference type="AlphaFoldDB" id="A0A178KKP7"/>
<feature type="transmembrane region" description="Helical" evidence="1">
    <location>
        <begin position="49"/>
        <end position="67"/>
    </location>
</feature>
<evidence type="ECO:0000256" key="1">
    <source>
        <dbReference type="SAM" id="Phobius"/>
    </source>
</evidence>
<dbReference type="EMBL" id="LVHF01000012">
    <property type="protein sequence ID" value="OAN17800.1"/>
    <property type="molecule type" value="Genomic_DNA"/>
</dbReference>
<keyword evidence="1" id="KW-0812">Transmembrane</keyword>
<keyword evidence="1" id="KW-1133">Transmembrane helix</keyword>
<dbReference type="RefSeq" id="WP_068327174.1">
    <property type="nucleotide sequence ID" value="NZ_PYMD01000001.1"/>
</dbReference>
<dbReference type="OrthoDB" id="9812349at2"/>
<reference evidence="2 3" key="1">
    <citation type="submission" date="2016-03" db="EMBL/GenBank/DDBJ databases">
        <title>Photobacterium proteolyticum sp. nov. a protease producing bacterium isolated from ocean sediments of Laizhou Bay.</title>
        <authorList>
            <person name="Li Y."/>
        </authorList>
    </citation>
    <scope>NUCLEOTIDE SEQUENCE [LARGE SCALE GENOMIC DNA]</scope>
    <source>
        <strain evidence="2 3">R-40508</strain>
    </source>
</reference>
<dbReference type="InterPro" id="IPR008523">
    <property type="entry name" value="DUF805"/>
</dbReference>
<name>A0A178KKP7_9GAMM</name>
<dbReference type="PANTHER" id="PTHR34980:SF2">
    <property type="entry name" value="INNER MEMBRANE PROTEIN YHAH-RELATED"/>
    <property type="match status" value="1"/>
</dbReference>
<dbReference type="PANTHER" id="PTHR34980">
    <property type="entry name" value="INNER MEMBRANE PROTEIN-RELATED-RELATED"/>
    <property type="match status" value="1"/>
</dbReference>
<keyword evidence="1" id="KW-0472">Membrane</keyword>
<feature type="transmembrane region" description="Helical" evidence="1">
    <location>
        <begin position="79"/>
        <end position="98"/>
    </location>
</feature>
<evidence type="ECO:0000313" key="3">
    <source>
        <dbReference type="Proteomes" id="UP000078503"/>
    </source>
</evidence>
<sequence>MKYYFLAWKRSLDFSGYSSRKECWMFLLVHTLVAIGCITADIAMNMTTWFDTAYSVVSLIPMLSVIIRRLHDINKSGYWGLIFFIPIVGPFWLIYLLVQSTNTHHDGKAIA</sequence>
<dbReference type="Pfam" id="PF05656">
    <property type="entry name" value="DUF805"/>
    <property type="match status" value="1"/>
</dbReference>
<gene>
    <name evidence="2" type="ORF">A3K86_02455</name>
</gene>